<evidence type="ECO:0000256" key="1">
    <source>
        <dbReference type="ARBA" id="ARBA00022705"/>
    </source>
</evidence>
<dbReference type="Proteomes" id="UP001150062">
    <property type="component" value="Unassembled WGS sequence"/>
</dbReference>
<feature type="region of interest" description="Disordered" evidence="2">
    <location>
        <begin position="1"/>
        <end position="29"/>
    </location>
</feature>
<evidence type="ECO:0000256" key="2">
    <source>
        <dbReference type="SAM" id="MobiDB-lite"/>
    </source>
</evidence>
<dbReference type="SMART" id="SM00292">
    <property type="entry name" value="BRCT"/>
    <property type="match status" value="1"/>
</dbReference>
<feature type="compositionally biased region" description="Low complexity" evidence="2">
    <location>
        <begin position="633"/>
        <end position="643"/>
    </location>
</feature>
<dbReference type="InterPro" id="IPR027417">
    <property type="entry name" value="P-loop_NTPase"/>
</dbReference>
<evidence type="ECO:0000313" key="4">
    <source>
        <dbReference type="EMBL" id="KAJ6254898.1"/>
    </source>
</evidence>
<dbReference type="SUPFAM" id="SSF52113">
    <property type="entry name" value="BRCT domain"/>
    <property type="match status" value="1"/>
</dbReference>
<protein>
    <submittedName>
        <fullName evidence="4">Replication factor c subunit 1</fullName>
    </submittedName>
</protein>
<dbReference type="InterPro" id="IPR001357">
    <property type="entry name" value="BRCT_dom"/>
</dbReference>
<feature type="compositionally biased region" description="Basic residues" evidence="2">
    <location>
        <begin position="156"/>
        <end position="184"/>
    </location>
</feature>
<dbReference type="InterPro" id="IPR036420">
    <property type="entry name" value="BRCT_dom_sf"/>
</dbReference>
<feature type="compositionally biased region" description="Acidic residues" evidence="2">
    <location>
        <begin position="422"/>
        <end position="460"/>
    </location>
</feature>
<reference evidence="4" key="1">
    <citation type="submission" date="2022-08" db="EMBL/GenBank/DDBJ databases">
        <title>Novel sulfate-reducing endosymbionts in the free-living metamonad Anaeramoeba.</title>
        <authorList>
            <person name="Jerlstrom-Hultqvist J."/>
            <person name="Cepicka I."/>
            <person name="Gallot-Lavallee L."/>
            <person name="Salas-Leiva D."/>
            <person name="Curtis B.A."/>
            <person name="Zahonova K."/>
            <person name="Pipaliya S."/>
            <person name="Dacks J."/>
            <person name="Roger A.J."/>
        </authorList>
    </citation>
    <scope>NUCLEOTIDE SEQUENCE</scope>
    <source>
        <strain evidence="4">Schooner1</strain>
    </source>
</reference>
<comment type="caution">
    <text evidence="4">The sequence shown here is derived from an EMBL/GenBank/DDBJ whole genome shotgun (WGS) entry which is preliminary data.</text>
</comment>
<feature type="compositionally biased region" description="Basic and acidic residues" evidence="2">
    <location>
        <begin position="731"/>
        <end position="756"/>
    </location>
</feature>
<feature type="compositionally biased region" description="Polar residues" evidence="2">
    <location>
        <begin position="220"/>
        <end position="231"/>
    </location>
</feature>
<feature type="region of interest" description="Disordered" evidence="2">
    <location>
        <begin position="81"/>
        <end position="317"/>
    </location>
</feature>
<feature type="compositionally biased region" description="Basic residues" evidence="2">
    <location>
        <begin position="1"/>
        <end position="20"/>
    </location>
</feature>
<feature type="compositionally biased region" description="Basic residues" evidence="2">
    <location>
        <begin position="135"/>
        <end position="148"/>
    </location>
</feature>
<dbReference type="InterPro" id="IPR003593">
    <property type="entry name" value="AAA+_ATPase"/>
</dbReference>
<proteinExistence type="predicted"/>
<feature type="compositionally biased region" description="Basic residues" evidence="2">
    <location>
        <begin position="91"/>
        <end position="128"/>
    </location>
</feature>
<feature type="region of interest" description="Disordered" evidence="2">
    <location>
        <begin position="722"/>
        <end position="756"/>
    </location>
</feature>
<feature type="compositionally biased region" description="Basic and acidic residues" evidence="2">
    <location>
        <begin position="198"/>
        <end position="211"/>
    </location>
</feature>
<evidence type="ECO:0000259" key="3">
    <source>
        <dbReference type="PROSITE" id="PS50172"/>
    </source>
</evidence>
<evidence type="ECO:0000313" key="5">
    <source>
        <dbReference type="Proteomes" id="UP001150062"/>
    </source>
</evidence>
<feature type="compositionally biased region" description="Polar residues" evidence="2">
    <location>
        <begin position="609"/>
        <end position="627"/>
    </location>
</feature>
<feature type="compositionally biased region" description="Basic residues" evidence="2">
    <location>
        <begin position="249"/>
        <end position="260"/>
    </location>
</feature>
<feature type="compositionally biased region" description="Basic and acidic residues" evidence="2">
    <location>
        <begin position="644"/>
        <end position="656"/>
    </location>
</feature>
<feature type="region of interest" description="Disordered" evidence="2">
    <location>
        <begin position="515"/>
        <end position="564"/>
    </location>
</feature>
<keyword evidence="5" id="KW-1185">Reference proteome</keyword>
<feature type="region of interest" description="Disordered" evidence="2">
    <location>
        <begin position="607"/>
        <end position="684"/>
    </location>
</feature>
<feature type="compositionally biased region" description="Low complexity" evidence="2">
    <location>
        <begin position="232"/>
        <end position="248"/>
    </location>
</feature>
<feature type="compositionally biased region" description="Basic residues" evidence="2">
    <location>
        <begin position="272"/>
        <end position="281"/>
    </location>
</feature>
<keyword evidence="1" id="KW-0235">DNA replication</keyword>
<sequence length="1412" mass="166253">MRKRNRNQRKLSKHQKRKEQKSHNQELESIRILQDQIRQTELNHLKKVRELIVARLEKKRLQELKLIKKTKERIKKLLEEKKQNSVSEIPKKRRFLKKKKKINVKKKKKQKKKHKSKPKHRHSHKPKHKPEPKPKPNHKHSHKHKPNHKQQIQKEIKKKTRRKKVNKPKNKHQQNKHKPKKKETRQKVNDQNQNSFKDQPKNEDQIKEQKVKNHYITPSYKKQNSTPNNKPLSSSLSFGFSTGWIGTSTKKKQKKQKKNPKNGSNQSPLNRNPKKNKKKTNSNKQTKDPRSHTLLVNKKKKIQNQQDFNDLKKSNQNSNYIPIEEQETQPFFAFYNNSEKDFLEIESNSSEEECESQNLFAKPVKEGTILRRKTRNQIQNENNFNKLKFEEISGNSTEKDSRDSFSFLKKYMTKEDENKNENEDDDENKNEDGDGNEYEDGDGDGYEYEDGDGDEDEGIFNEENMNVNEEESEKTKVKEKEKEREFEKEKFKLIQGQNSQKIILNLNSQYFLEMSSDSQDQSQNQSQNQVKSILNSNQKNNNNFNKTLTRKNENSRENNTQNWNDDEYEIDLGIGNNNEFYSQLNESPKLQEKNNISQIEFIEIEDTESSQMINSQERGSQNTQSYQKRNHNNSHFNKDNNNSNRDKNKTYTENDSSHSNSNSNNHNTTDGENNENNINDYNEENFPYSDLMELIPSQSSESNFIINNDDGGDTIVNKAIIENQSGSGSESGKEKKNDNEIKKYNKNEKKTTHETETGKEKEIIIIDDNNNFPKGEEMCLDGLTFVLTGIFYELSRVKVKEIIVEYGGRVITKISNTVNYLIMGKKPGKVKVGNAKKKNIKIINEKTFIQLIRTRKTPLYLQNDIKKRRSIPNSEFKIFQNKSKIRKPSLVGEELWTEKYKPMKSSLIVGNRSLISKFKRWLANWYKIYEKDKNKIKKQDNKISKDRMKAILLTGYPGVGKTTLVNAISKELGFIRIELNASHDRKLESFKKNYQELFFSKNMHYYYSKLSITPFFFAKSHIRKIKTSKISRNVVLILDEIDEMIDSDQRTLSYLIRIATKTRIPVVFISNNSQSIGIQNLVKFCYHLSLRRLTVHQATRLLMTIGDKEKFNNLSRFDVGSLIEYTKGDIRNCINILQMLRLGTKNFNLSSFKKKNMDESLLIPTEKNMNPISATCSFFDFKRDGMTINQRLQLFLHHKEILIKLFFNNYLSAEPLNNFKEYFQKLQMYQEVIADLSQGDILHLNYQKISIQRELFLPYVGLLNCIIPGYKLKGGIYKKKKIVQNDHFNINQQNNQLSKRFTTIKHQINKSRGTQFSKRQLILDGTFNLFSKKLRQNNNLNRNIKKKIKFSKNYNLNFDSFQFLIEKNIPISFNSISFDSIKFVNLSKKSKKKFKRKLSIGIVTKYHQKTFY</sequence>
<dbReference type="Gene3D" id="1.10.8.60">
    <property type="match status" value="1"/>
</dbReference>
<dbReference type="EMBL" id="JAOAOG010000016">
    <property type="protein sequence ID" value="KAJ6254898.1"/>
    <property type="molecule type" value="Genomic_DNA"/>
</dbReference>
<feature type="compositionally biased region" description="Basic and acidic residues" evidence="2">
    <location>
        <begin position="412"/>
        <end position="421"/>
    </location>
</feature>
<dbReference type="PROSITE" id="PS50172">
    <property type="entry name" value="BRCT"/>
    <property type="match status" value="1"/>
</dbReference>
<gene>
    <name evidence="4" type="ORF">M0813_11948</name>
</gene>
<feature type="compositionally biased region" description="Polar residues" evidence="2">
    <location>
        <begin position="303"/>
        <end position="317"/>
    </location>
</feature>
<dbReference type="Pfam" id="PF00004">
    <property type="entry name" value="AAA"/>
    <property type="match status" value="1"/>
</dbReference>
<dbReference type="PANTHER" id="PTHR23389">
    <property type="entry name" value="CHROMOSOME TRANSMISSION FIDELITY FACTOR 18"/>
    <property type="match status" value="1"/>
</dbReference>
<feature type="domain" description="BRCT" evidence="3">
    <location>
        <begin position="775"/>
        <end position="878"/>
    </location>
</feature>
<dbReference type="Gene3D" id="3.40.50.10190">
    <property type="entry name" value="BRCT domain"/>
    <property type="match status" value="1"/>
</dbReference>
<name>A0ABQ8ZDB4_9EUKA</name>
<dbReference type="CDD" id="cd00009">
    <property type="entry name" value="AAA"/>
    <property type="match status" value="1"/>
</dbReference>
<dbReference type="Pfam" id="PF00533">
    <property type="entry name" value="BRCT"/>
    <property type="match status" value="1"/>
</dbReference>
<feature type="compositionally biased region" description="Low complexity" evidence="2">
    <location>
        <begin position="515"/>
        <end position="547"/>
    </location>
</feature>
<accession>A0ABQ8ZDB4</accession>
<dbReference type="SMART" id="SM00382">
    <property type="entry name" value="AAA"/>
    <property type="match status" value="1"/>
</dbReference>
<dbReference type="PANTHER" id="PTHR23389:SF6">
    <property type="entry name" value="REPLICATION FACTOR C SUBUNIT 1"/>
    <property type="match status" value="1"/>
</dbReference>
<feature type="compositionally biased region" description="Low complexity" evidence="2">
    <location>
        <begin position="657"/>
        <end position="680"/>
    </location>
</feature>
<feature type="region of interest" description="Disordered" evidence="2">
    <location>
        <begin position="412"/>
        <end position="481"/>
    </location>
</feature>
<organism evidence="4 5">
    <name type="scientific">Anaeramoeba flamelloides</name>
    <dbReference type="NCBI Taxonomy" id="1746091"/>
    <lineage>
        <taxon>Eukaryota</taxon>
        <taxon>Metamonada</taxon>
        <taxon>Anaeramoebidae</taxon>
        <taxon>Anaeramoeba</taxon>
    </lineage>
</organism>
<dbReference type="SUPFAM" id="SSF52540">
    <property type="entry name" value="P-loop containing nucleoside triphosphate hydrolases"/>
    <property type="match status" value="1"/>
</dbReference>
<dbReference type="Gene3D" id="3.40.50.300">
    <property type="entry name" value="P-loop containing nucleotide triphosphate hydrolases"/>
    <property type="match status" value="1"/>
</dbReference>
<dbReference type="InterPro" id="IPR003959">
    <property type="entry name" value="ATPase_AAA_core"/>
</dbReference>
<feature type="compositionally biased region" description="Low complexity" evidence="2">
    <location>
        <begin position="261"/>
        <end position="271"/>
    </location>
</feature>